<evidence type="ECO:0000256" key="2">
    <source>
        <dbReference type="ARBA" id="ARBA00022448"/>
    </source>
</evidence>
<reference evidence="9" key="1">
    <citation type="submission" date="2022-01" db="EMBL/GenBank/DDBJ databases">
        <authorList>
            <person name="Wang Y."/>
        </authorList>
    </citation>
    <scope>NUCLEOTIDE SEQUENCE</scope>
    <source>
        <strain evidence="9">WB101</strain>
    </source>
</reference>
<keyword evidence="10" id="KW-1185">Reference proteome</keyword>
<comment type="caution">
    <text evidence="9">The sequence shown here is derived from an EMBL/GenBank/DDBJ whole genome shotgun (WGS) entry which is preliminary data.</text>
</comment>
<evidence type="ECO:0000259" key="5">
    <source>
        <dbReference type="Pfam" id="PF25869"/>
    </source>
</evidence>
<dbReference type="InterPro" id="IPR051909">
    <property type="entry name" value="MFP_Cation_Efflux"/>
</dbReference>
<dbReference type="Gene3D" id="2.40.420.20">
    <property type="match status" value="1"/>
</dbReference>
<dbReference type="InterPro" id="IPR006143">
    <property type="entry name" value="RND_pump_MFP"/>
</dbReference>
<organism evidence="9 10">
    <name type="scientific">Rhodohalobacter sulfatireducens</name>
    <dbReference type="NCBI Taxonomy" id="2911366"/>
    <lineage>
        <taxon>Bacteria</taxon>
        <taxon>Pseudomonadati</taxon>
        <taxon>Balneolota</taxon>
        <taxon>Balneolia</taxon>
        <taxon>Balneolales</taxon>
        <taxon>Balneolaceae</taxon>
        <taxon>Rhodohalobacter</taxon>
    </lineage>
</organism>
<evidence type="ECO:0000259" key="4">
    <source>
        <dbReference type="Pfam" id="PF19335"/>
    </source>
</evidence>
<dbReference type="InterPro" id="IPR058792">
    <property type="entry name" value="Beta-barrel_RND_2"/>
</dbReference>
<feature type="transmembrane region" description="Helical" evidence="3">
    <location>
        <begin position="6"/>
        <end position="24"/>
    </location>
</feature>
<keyword evidence="3" id="KW-0812">Transmembrane</keyword>
<dbReference type="Pfam" id="PF25954">
    <property type="entry name" value="Beta-barrel_RND_2"/>
    <property type="match status" value="1"/>
</dbReference>
<dbReference type="EMBL" id="JAKLWS010000001">
    <property type="protein sequence ID" value="MCG2586962.1"/>
    <property type="molecule type" value="Genomic_DNA"/>
</dbReference>
<evidence type="ECO:0000313" key="10">
    <source>
        <dbReference type="Proteomes" id="UP001165366"/>
    </source>
</evidence>
<keyword evidence="3" id="KW-1133">Transmembrane helix</keyword>
<dbReference type="InterPro" id="IPR045800">
    <property type="entry name" value="HMBD"/>
</dbReference>
<dbReference type="Proteomes" id="UP001165366">
    <property type="component" value="Unassembled WGS sequence"/>
</dbReference>
<proteinExistence type="inferred from homology"/>
<dbReference type="SUPFAM" id="SSF111369">
    <property type="entry name" value="HlyD-like secretion proteins"/>
    <property type="match status" value="1"/>
</dbReference>
<dbReference type="InterPro" id="IPR058790">
    <property type="entry name" value="BSH_CusB"/>
</dbReference>
<dbReference type="InterPro" id="IPR058791">
    <property type="entry name" value="3HB_CusB"/>
</dbReference>
<reference evidence="9" key="2">
    <citation type="submission" date="2024-05" db="EMBL/GenBank/DDBJ databases">
        <title>Rhodohalobacter halophilus gen. nov., sp. nov., a moderately halophilic member of the family Balneolaceae.</title>
        <authorList>
            <person name="Xia J."/>
        </authorList>
    </citation>
    <scope>NUCLEOTIDE SEQUENCE</scope>
    <source>
        <strain evidence="9">WB101</strain>
    </source>
</reference>
<dbReference type="PANTHER" id="PTHR30097">
    <property type="entry name" value="CATION EFFLUX SYSTEM PROTEIN CUSB"/>
    <property type="match status" value="1"/>
</dbReference>
<feature type="domain" description="CusB-like three alpha-helical bundle" evidence="5">
    <location>
        <begin position="165"/>
        <end position="213"/>
    </location>
</feature>
<feature type="domain" description="CusB-like beta-barrel" evidence="7">
    <location>
        <begin position="252"/>
        <end position="328"/>
    </location>
</feature>
<dbReference type="RefSeq" id="WP_237851812.1">
    <property type="nucleotide sequence ID" value="NZ_JAKLWS010000001.1"/>
</dbReference>
<keyword evidence="3" id="KW-0472">Membrane</keyword>
<protein>
    <submittedName>
        <fullName evidence="9">Efflux RND transporter periplasmic adaptor subunit</fullName>
    </submittedName>
</protein>
<feature type="domain" description="CusB-like barrel-sandwich hybrid" evidence="6">
    <location>
        <begin position="130"/>
        <end position="247"/>
    </location>
</feature>
<gene>
    <name evidence="9" type="ORF">L6773_00190</name>
</gene>
<evidence type="ECO:0000256" key="1">
    <source>
        <dbReference type="ARBA" id="ARBA00009477"/>
    </source>
</evidence>
<dbReference type="Pfam" id="PF25869">
    <property type="entry name" value="3HB_CusB"/>
    <property type="match status" value="1"/>
</dbReference>
<evidence type="ECO:0000259" key="8">
    <source>
        <dbReference type="Pfam" id="PF25975"/>
    </source>
</evidence>
<evidence type="ECO:0000313" key="9">
    <source>
        <dbReference type="EMBL" id="MCG2586962.1"/>
    </source>
</evidence>
<accession>A0ABS9K7Y0</accession>
<dbReference type="NCBIfam" id="TIGR01730">
    <property type="entry name" value="RND_mfp"/>
    <property type="match status" value="1"/>
</dbReference>
<evidence type="ECO:0000256" key="3">
    <source>
        <dbReference type="SAM" id="Phobius"/>
    </source>
</evidence>
<name>A0ABS9K7Y0_9BACT</name>
<dbReference type="Pfam" id="PF25975">
    <property type="entry name" value="CzcB_C"/>
    <property type="match status" value="1"/>
</dbReference>
<sequence>MNTKNILLYAGLLILGLFIGYLFFGGSGSEQPMDEHIEEAHTDEQGNVVYTCSMHPQVRQNEPGNCPICGMELIPAEDESNQAADNPYTMTMTPASMKLAEIQTTAVVRDRAVSTFRLPGKVTENQNNVSNVTAHFPGRIRDLYVDYAGTYVRKGQRLASIYSPELIAAQQELLETAKFKNQNPRLYEASRRKLLLWEFPESTINQIEQSREIMTELDFYSPVGGYVSQLAISREDHVMEGEMLYRIVDLSTVWVDFQAFESNISSIEEGDNIRFTIEAVPGQTFESTVVYVDPFLDNQSRTATIRARVENRGNQLKPGMLATAEIQSGNSAEAQLMVPRSAVMWTGKRSIVYVQLPNMETPTFEAREVVLGNRAGSFYVIESGLSEGEQVVTNGTFKIDSAAQLSDKLSMMNREPGTGTNRSGHEGHTMPLESFEEMDTNQDGDEDHSQHQQIEIESAREPNEPQGLNIKSQQDIHSIMPAYLATRAALANDDYVEANTQFRSFTDIRTTNIEELRAAFKQVSEDLIAAVEEFGYEGTLYKQFCPMYGGGSQWISDNEEIANPYYGDQMHNCGETIEAL</sequence>
<evidence type="ECO:0000259" key="6">
    <source>
        <dbReference type="Pfam" id="PF25919"/>
    </source>
</evidence>
<evidence type="ECO:0000259" key="7">
    <source>
        <dbReference type="Pfam" id="PF25954"/>
    </source>
</evidence>
<dbReference type="Pfam" id="PF19335">
    <property type="entry name" value="HMBD"/>
    <property type="match status" value="1"/>
</dbReference>
<dbReference type="Gene3D" id="6.10.140.730">
    <property type="match status" value="1"/>
</dbReference>
<keyword evidence="2" id="KW-0813">Transport</keyword>
<dbReference type="Gene3D" id="2.40.30.170">
    <property type="match status" value="1"/>
</dbReference>
<feature type="domain" description="Heavy metal binding" evidence="4">
    <location>
        <begin position="49"/>
        <end position="76"/>
    </location>
</feature>
<dbReference type="InterPro" id="IPR058649">
    <property type="entry name" value="CzcB_C"/>
</dbReference>
<dbReference type="PANTHER" id="PTHR30097:SF4">
    <property type="entry name" value="SLR6042 PROTEIN"/>
    <property type="match status" value="1"/>
</dbReference>
<comment type="similarity">
    <text evidence="1">Belongs to the membrane fusion protein (MFP) (TC 8.A.1) family.</text>
</comment>
<feature type="domain" description="CzcB-like C-terminal circularly permuted SH3-like" evidence="8">
    <location>
        <begin position="336"/>
        <end position="398"/>
    </location>
</feature>
<dbReference type="Pfam" id="PF25919">
    <property type="entry name" value="BSH_CusB"/>
    <property type="match status" value="1"/>
</dbReference>